<reference evidence="1" key="1">
    <citation type="submission" date="2018-05" db="EMBL/GenBank/DDBJ databases">
        <title>Draft genome of Mucuna pruriens seed.</title>
        <authorList>
            <person name="Nnadi N.E."/>
            <person name="Vos R."/>
            <person name="Hasami M.H."/>
            <person name="Devisetty U.K."/>
            <person name="Aguiy J.C."/>
        </authorList>
    </citation>
    <scope>NUCLEOTIDE SEQUENCE [LARGE SCALE GENOMIC DNA]</scope>
    <source>
        <strain evidence="1">JCA_2017</strain>
    </source>
</reference>
<dbReference type="OrthoDB" id="532959at2759"/>
<dbReference type="PANTHER" id="PTHR35046:SF26">
    <property type="entry name" value="RNA-DIRECTED DNA POLYMERASE"/>
    <property type="match status" value="1"/>
</dbReference>
<keyword evidence="2" id="KW-1185">Reference proteome</keyword>
<evidence type="ECO:0000313" key="2">
    <source>
        <dbReference type="Proteomes" id="UP000257109"/>
    </source>
</evidence>
<dbReference type="Proteomes" id="UP000257109">
    <property type="component" value="Unassembled WGS sequence"/>
</dbReference>
<proteinExistence type="predicted"/>
<dbReference type="AlphaFoldDB" id="A0A371FW31"/>
<protein>
    <submittedName>
        <fullName evidence="1">Uncharacterized protein</fullName>
    </submittedName>
</protein>
<sequence>MVVDKQVLLAFTLGKYSNKILYDVVPMEATQILLERCLKASKMCFLKIYHEAYLPSEGLSTTLTSCWEQLFLTRANPEESKEIQQQISKLVEKGWVKKKLMCCTRDYSAKERWALVHMYGLSTYKHSIPQLDDLLDELHGSSVFSKIDLLRPSLVCMNG</sequence>
<name>A0A371FW31_MUCPR</name>
<evidence type="ECO:0000313" key="1">
    <source>
        <dbReference type="EMBL" id="RDX82524.1"/>
    </source>
</evidence>
<feature type="non-terminal residue" evidence="1">
    <location>
        <position position="1"/>
    </location>
</feature>
<comment type="caution">
    <text evidence="1">The sequence shown here is derived from an EMBL/GenBank/DDBJ whole genome shotgun (WGS) entry which is preliminary data.</text>
</comment>
<dbReference type="EMBL" id="QJKJ01007619">
    <property type="protein sequence ID" value="RDX82524.1"/>
    <property type="molecule type" value="Genomic_DNA"/>
</dbReference>
<organism evidence="1 2">
    <name type="scientific">Mucuna pruriens</name>
    <name type="common">Velvet bean</name>
    <name type="synonym">Dolichos pruriens</name>
    <dbReference type="NCBI Taxonomy" id="157652"/>
    <lineage>
        <taxon>Eukaryota</taxon>
        <taxon>Viridiplantae</taxon>
        <taxon>Streptophyta</taxon>
        <taxon>Embryophyta</taxon>
        <taxon>Tracheophyta</taxon>
        <taxon>Spermatophyta</taxon>
        <taxon>Magnoliopsida</taxon>
        <taxon>eudicotyledons</taxon>
        <taxon>Gunneridae</taxon>
        <taxon>Pentapetalae</taxon>
        <taxon>rosids</taxon>
        <taxon>fabids</taxon>
        <taxon>Fabales</taxon>
        <taxon>Fabaceae</taxon>
        <taxon>Papilionoideae</taxon>
        <taxon>50 kb inversion clade</taxon>
        <taxon>NPAAA clade</taxon>
        <taxon>indigoferoid/millettioid clade</taxon>
        <taxon>Phaseoleae</taxon>
        <taxon>Mucuna</taxon>
    </lineage>
</organism>
<dbReference type="PANTHER" id="PTHR35046">
    <property type="entry name" value="ZINC KNUCKLE (CCHC-TYPE) FAMILY PROTEIN"/>
    <property type="match status" value="1"/>
</dbReference>
<accession>A0A371FW31</accession>
<gene>
    <name evidence="1" type="ORF">CR513_36673</name>
</gene>